<dbReference type="InterPro" id="IPR044697">
    <property type="entry name" value="UGlyAH_cupin_C"/>
</dbReference>
<organism evidence="2 3">
    <name type="scientific">Pusillibacter faecalis</name>
    <dbReference type="NCBI Taxonomy" id="2714358"/>
    <lineage>
        <taxon>Bacteria</taxon>
        <taxon>Bacillati</taxon>
        <taxon>Bacillota</taxon>
        <taxon>Clostridia</taxon>
        <taxon>Eubacteriales</taxon>
        <taxon>Oscillospiraceae</taxon>
        <taxon>Pusillibacter</taxon>
    </lineage>
</organism>
<dbReference type="SUPFAM" id="SSF51182">
    <property type="entry name" value="RmlC-like cupins"/>
    <property type="match status" value="1"/>
</dbReference>
<evidence type="ECO:0000313" key="2">
    <source>
        <dbReference type="EMBL" id="BCK84921.1"/>
    </source>
</evidence>
<proteinExistence type="predicted"/>
<dbReference type="InterPro" id="IPR044704">
    <property type="entry name" value="UGlyAH_cupin_N"/>
</dbReference>
<dbReference type="InterPro" id="IPR017627">
    <property type="entry name" value="UGHY"/>
</dbReference>
<dbReference type="Pfam" id="PF07883">
    <property type="entry name" value="Cupin_2"/>
    <property type="match status" value="1"/>
</dbReference>
<dbReference type="PANTHER" id="PTHR34571">
    <property type="entry name" value="(S)-UREIDOGLYCINE AMINOHYDROLASE"/>
    <property type="match status" value="1"/>
</dbReference>
<dbReference type="AlphaFoldDB" id="A0A810QHD0"/>
<dbReference type="EMBL" id="AP023420">
    <property type="protein sequence ID" value="BCK84921.1"/>
    <property type="molecule type" value="Genomic_DNA"/>
</dbReference>
<dbReference type="CDD" id="cd02212">
    <property type="entry name" value="cupin_UGlyAH_C"/>
    <property type="match status" value="1"/>
</dbReference>
<dbReference type="KEGG" id="pfaa:MM59RIKEN_22400"/>
<gene>
    <name evidence="2" type="ORF">MM59RIKEN_22400</name>
</gene>
<name>A0A810QHD0_9FIRM</name>
<evidence type="ECO:0000259" key="1">
    <source>
        <dbReference type="Pfam" id="PF07883"/>
    </source>
</evidence>
<evidence type="ECO:0000313" key="3">
    <source>
        <dbReference type="Proteomes" id="UP000679848"/>
    </source>
</evidence>
<dbReference type="Gene3D" id="2.60.120.10">
    <property type="entry name" value="Jelly Rolls"/>
    <property type="match status" value="2"/>
</dbReference>
<feature type="domain" description="Cupin type-2" evidence="1">
    <location>
        <begin position="56"/>
        <end position="124"/>
    </location>
</feature>
<protein>
    <recommendedName>
        <fullName evidence="1">Cupin type-2 domain-containing protein</fullName>
    </recommendedName>
</protein>
<dbReference type="PANTHER" id="PTHR34571:SF1">
    <property type="entry name" value="(S)-UREIDOGLYCINE AMINOHYDROLASE"/>
    <property type="match status" value="1"/>
</dbReference>
<keyword evidence="3" id="KW-1185">Reference proteome</keyword>
<dbReference type="CDD" id="cd02211">
    <property type="entry name" value="cupin_UGlyAH_N"/>
    <property type="match status" value="1"/>
</dbReference>
<dbReference type="InterPro" id="IPR011051">
    <property type="entry name" value="RmlC_Cupin_sf"/>
</dbReference>
<dbReference type="InterPro" id="IPR013096">
    <property type="entry name" value="Cupin_2"/>
</dbReference>
<dbReference type="RefSeq" id="WP_187032689.1">
    <property type="nucleotide sequence ID" value="NZ_AP023420.1"/>
</dbReference>
<dbReference type="InterPro" id="IPR014710">
    <property type="entry name" value="RmlC-like_jellyroll"/>
</dbReference>
<accession>A0A810QHD0</accession>
<dbReference type="Proteomes" id="UP000679848">
    <property type="component" value="Chromosome"/>
</dbReference>
<sequence length="254" mass="27899">MAYPKDLLSTRAIVKPGMYAVIPKDGLVNNVLPCLNGCRTSIVASPKMGASFVMYICDVQPGGGTIGSFGNAQGEEAFLYVISGAVKASGEGREFSLAAGGYLFTPPSAGLQFKNESSEAAKVLLYKQLYVPCEGFFPYLYSGNVNDISYRDYEDMANVHIKDLLPVELNFDMNMHILSFDPGGCHPIVETHVQEHGMYILQGEGMYLMDDVWMGIKKDDFIWFGAYAAQCAYGVGTEPFTYIYSKDCNRDVVL</sequence>
<reference evidence="2" key="1">
    <citation type="submission" date="2020-09" db="EMBL/GenBank/DDBJ databases">
        <title>New species isolated from human feces.</title>
        <authorList>
            <person name="Kitahara M."/>
            <person name="Shigeno Y."/>
            <person name="Shime M."/>
            <person name="Matsumoto Y."/>
            <person name="Nakamura S."/>
            <person name="Motooka D."/>
            <person name="Fukuoka S."/>
            <person name="Nishikawa H."/>
            <person name="Benno Y."/>
        </authorList>
    </citation>
    <scope>NUCLEOTIDE SEQUENCE</scope>
    <source>
        <strain evidence="2">MM59</strain>
    </source>
</reference>
<dbReference type="NCBIfam" id="TIGR03214">
    <property type="entry name" value="ura-cupin"/>
    <property type="match status" value="1"/>
</dbReference>
<dbReference type="GO" id="GO:0071522">
    <property type="term" value="F:ureidoglycine aminohydrolase activity"/>
    <property type="evidence" value="ECO:0007669"/>
    <property type="project" value="InterPro"/>
</dbReference>